<dbReference type="SUPFAM" id="SSF51045">
    <property type="entry name" value="WW domain"/>
    <property type="match status" value="1"/>
</dbReference>
<reference evidence="2" key="1">
    <citation type="journal article" date="2012" name="Nature">
        <title>The oyster genome reveals stress adaptation and complexity of shell formation.</title>
        <authorList>
            <person name="Zhang G."/>
            <person name="Fang X."/>
            <person name="Guo X."/>
            <person name="Li L."/>
            <person name="Luo R."/>
            <person name="Xu F."/>
            <person name="Yang P."/>
            <person name="Zhang L."/>
            <person name="Wang X."/>
            <person name="Qi H."/>
            <person name="Xiong Z."/>
            <person name="Que H."/>
            <person name="Xie Y."/>
            <person name="Holland P.W."/>
            <person name="Paps J."/>
            <person name="Zhu Y."/>
            <person name="Wu F."/>
            <person name="Chen Y."/>
            <person name="Wang J."/>
            <person name="Peng C."/>
            <person name="Meng J."/>
            <person name="Yang L."/>
            <person name="Liu J."/>
            <person name="Wen B."/>
            <person name="Zhang N."/>
            <person name="Huang Z."/>
            <person name="Zhu Q."/>
            <person name="Feng Y."/>
            <person name="Mount A."/>
            <person name="Hedgecock D."/>
            <person name="Xu Z."/>
            <person name="Liu Y."/>
            <person name="Domazet-Loso T."/>
            <person name="Du Y."/>
            <person name="Sun X."/>
            <person name="Zhang S."/>
            <person name="Liu B."/>
            <person name="Cheng P."/>
            <person name="Jiang X."/>
            <person name="Li J."/>
            <person name="Fan D."/>
            <person name="Wang W."/>
            <person name="Fu W."/>
            <person name="Wang T."/>
            <person name="Wang B."/>
            <person name="Zhang J."/>
            <person name="Peng Z."/>
            <person name="Li Y."/>
            <person name="Li N."/>
            <person name="Wang J."/>
            <person name="Chen M."/>
            <person name="He Y."/>
            <person name="Tan F."/>
            <person name="Song X."/>
            <person name="Zheng Q."/>
            <person name="Huang R."/>
            <person name="Yang H."/>
            <person name="Du X."/>
            <person name="Chen L."/>
            <person name="Yang M."/>
            <person name="Gaffney P.M."/>
            <person name="Wang S."/>
            <person name="Luo L."/>
            <person name="She Z."/>
            <person name="Ming Y."/>
            <person name="Huang W."/>
            <person name="Zhang S."/>
            <person name="Huang B."/>
            <person name="Zhang Y."/>
            <person name="Qu T."/>
            <person name="Ni P."/>
            <person name="Miao G."/>
            <person name="Wang J."/>
            <person name="Wang Q."/>
            <person name="Steinberg C.E."/>
            <person name="Wang H."/>
            <person name="Li N."/>
            <person name="Qian L."/>
            <person name="Zhang G."/>
            <person name="Li Y."/>
            <person name="Yang H."/>
            <person name="Liu X."/>
            <person name="Wang J."/>
            <person name="Yin Y."/>
            <person name="Wang J."/>
        </authorList>
    </citation>
    <scope>NUCLEOTIDE SEQUENCE [LARGE SCALE GENOMIC DNA]</scope>
    <source>
        <strain evidence="2">05x7-T-G4-1.051#20</strain>
    </source>
</reference>
<name>K1QIS6_MAGGI</name>
<dbReference type="Gene3D" id="2.20.70.10">
    <property type="match status" value="1"/>
</dbReference>
<feature type="compositionally biased region" description="Polar residues" evidence="1">
    <location>
        <begin position="123"/>
        <end position="136"/>
    </location>
</feature>
<feature type="compositionally biased region" description="Basic and acidic residues" evidence="1">
    <location>
        <begin position="354"/>
        <end position="366"/>
    </location>
</feature>
<dbReference type="Pfam" id="PF00397">
    <property type="entry name" value="WW"/>
    <property type="match status" value="1"/>
</dbReference>
<dbReference type="InterPro" id="IPR036020">
    <property type="entry name" value="WW_dom_sf"/>
</dbReference>
<accession>K1QIS6</accession>
<gene>
    <name evidence="2" type="ORF">CGI_10020258</name>
</gene>
<dbReference type="AlphaFoldDB" id="K1QIS6"/>
<evidence type="ECO:0000256" key="1">
    <source>
        <dbReference type="SAM" id="MobiDB-lite"/>
    </source>
</evidence>
<dbReference type="CDD" id="cd14279">
    <property type="entry name" value="CUE"/>
    <property type="match status" value="1"/>
</dbReference>
<dbReference type="HOGENOM" id="CLU_480810_0_0_1"/>
<dbReference type="PROSITE" id="PS50020">
    <property type="entry name" value="WW_DOMAIN_2"/>
    <property type="match status" value="1"/>
</dbReference>
<sequence>MVDQESLPPGWEARWNAKQKAYFYIDHNSRQTTWVDPRLNPQVVNRPVTDQSDVGLGSSVQLLQRAFPDTSQDVLKAVLTSCKNNHTRAKLTLVSMGFKEVASTKTPELSPYDNVDHGKDGKNSSLKNQDGQEQPVSPNPQRSSPGQQPPVSPKQQQSTESSPRQLQPWPSLFQNQNPKFCGHSSPHLSAKYQHKALPGQLNQNQAPHGRHNLQQALPNQHSMKADQCGSQPTPNHHQNEFPQNLQPMPRNHNQSESPKYITDQHISEVHVTMKSRGENVTMKSRGENQQDSSTANKLREDQSKANSVTTTNHSISPLSRQKFSGLNPTTNAKVTTEQRTPSASPSNSKKQRDHVKSQEMSTEDKRKMKRRLLQEFPDQDPLVLELTLLSNNHDEVATRVLLKKWEENTLNNEEQGICADQLERTELYKSFKTFPPAAGSSNRQSHNALGQHGVGSSVGGWMSQLPGVTCCLRSFKGLTTKVITHDTIHHSFHQTEPHGPNPALQKGPNKSLLRQDCVKAFGPNVENRHGPNPHNRGDRILATGPNRDLVHGPVRGGSAWPTVVNSL</sequence>
<feature type="compositionally biased region" description="Polar residues" evidence="1">
    <location>
        <begin position="287"/>
        <end position="296"/>
    </location>
</feature>
<feature type="region of interest" description="Disordered" evidence="1">
    <location>
        <begin position="220"/>
        <end position="257"/>
    </location>
</feature>
<protein>
    <submittedName>
        <fullName evidence="2">Uncharacterized protein</fullName>
    </submittedName>
</protein>
<dbReference type="EMBL" id="JH817637">
    <property type="protein sequence ID" value="EKC31059.1"/>
    <property type="molecule type" value="Genomic_DNA"/>
</dbReference>
<organism evidence="2">
    <name type="scientific">Magallana gigas</name>
    <name type="common">Pacific oyster</name>
    <name type="synonym">Crassostrea gigas</name>
    <dbReference type="NCBI Taxonomy" id="29159"/>
    <lineage>
        <taxon>Eukaryota</taxon>
        <taxon>Metazoa</taxon>
        <taxon>Spiralia</taxon>
        <taxon>Lophotrochozoa</taxon>
        <taxon>Mollusca</taxon>
        <taxon>Bivalvia</taxon>
        <taxon>Autobranchia</taxon>
        <taxon>Pteriomorphia</taxon>
        <taxon>Ostreida</taxon>
        <taxon>Ostreoidea</taxon>
        <taxon>Ostreidae</taxon>
        <taxon>Magallana</taxon>
    </lineage>
</organism>
<dbReference type="SMART" id="SM00456">
    <property type="entry name" value="WW"/>
    <property type="match status" value="1"/>
</dbReference>
<proteinExistence type="predicted"/>
<dbReference type="PROSITE" id="PS01159">
    <property type="entry name" value="WW_DOMAIN_1"/>
    <property type="match status" value="1"/>
</dbReference>
<dbReference type="InParanoid" id="K1QIS6"/>
<feature type="region of interest" description="Disordered" evidence="1">
    <location>
        <begin position="103"/>
        <end position="187"/>
    </location>
</feature>
<dbReference type="InterPro" id="IPR001202">
    <property type="entry name" value="WW_dom"/>
</dbReference>
<feature type="compositionally biased region" description="Polar residues" evidence="1">
    <location>
        <begin position="304"/>
        <end position="348"/>
    </location>
</feature>
<feature type="region of interest" description="Disordered" evidence="1">
    <location>
        <begin position="276"/>
        <end position="366"/>
    </location>
</feature>
<dbReference type="CDD" id="cd00201">
    <property type="entry name" value="WW"/>
    <property type="match status" value="1"/>
</dbReference>
<evidence type="ECO:0000313" key="2">
    <source>
        <dbReference type="EMBL" id="EKC31059.1"/>
    </source>
</evidence>